<sequence>LLFQMAWATTTRLGCGSEQWSILSTNRIVFRGNIVRSRVYDPGEPCSKCPTGTYCVSPLCSTV</sequence>
<dbReference type="InterPro" id="IPR035940">
    <property type="entry name" value="CAP_sf"/>
</dbReference>
<protein>
    <submittedName>
        <fullName evidence="2">SCP domain-containing protein</fullName>
    </submittedName>
</protein>
<dbReference type="AlphaFoldDB" id="A0A183F348"/>
<dbReference type="Gene3D" id="3.40.33.10">
    <property type="entry name" value="CAP"/>
    <property type="match status" value="1"/>
</dbReference>
<organism evidence="1 2">
    <name type="scientific">Heligmosomoides polygyrus</name>
    <name type="common">Parasitic roundworm</name>
    <dbReference type="NCBI Taxonomy" id="6339"/>
    <lineage>
        <taxon>Eukaryota</taxon>
        <taxon>Metazoa</taxon>
        <taxon>Ecdysozoa</taxon>
        <taxon>Nematoda</taxon>
        <taxon>Chromadorea</taxon>
        <taxon>Rhabditida</taxon>
        <taxon>Rhabditina</taxon>
        <taxon>Rhabditomorpha</taxon>
        <taxon>Strongyloidea</taxon>
        <taxon>Heligmosomidae</taxon>
        <taxon>Heligmosomoides</taxon>
    </lineage>
</organism>
<accession>A0A183F348</accession>
<dbReference type="SUPFAM" id="SSF55797">
    <property type="entry name" value="PR-1-like"/>
    <property type="match status" value="1"/>
</dbReference>
<dbReference type="Proteomes" id="UP000050761">
    <property type="component" value="Unassembled WGS sequence"/>
</dbReference>
<evidence type="ECO:0000313" key="2">
    <source>
        <dbReference type="WBParaSite" id="HPBE_0000059001-mRNA-1"/>
    </source>
</evidence>
<name>A0A183F348_HELPZ</name>
<evidence type="ECO:0000313" key="1">
    <source>
        <dbReference type="Proteomes" id="UP000050761"/>
    </source>
</evidence>
<reference evidence="2" key="1">
    <citation type="submission" date="2019-09" db="UniProtKB">
        <authorList>
            <consortium name="WormBaseParasite"/>
        </authorList>
    </citation>
    <scope>IDENTIFICATION</scope>
</reference>
<dbReference type="WBParaSite" id="HPBE_0000059001-mRNA-1">
    <property type="protein sequence ID" value="HPBE_0000059001-mRNA-1"/>
    <property type="gene ID" value="HPBE_0000059001"/>
</dbReference>
<proteinExistence type="predicted"/>
<keyword evidence="1" id="KW-1185">Reference proteome</keyword>